<sequence>MAIGDTRKVDENSITAEVDSRLDDLFGEEEKDVTAGVSPDRMDSDRKENDAEAVKRRPGKESFDKTTPSADEVATVVEKFDADRIERSPIRDLKSIIMSLEWEITDSVMEKLEAEILKLESLYQGDKIVLAFLQLLGSLGKYIRKKLARAHVDAITLLHSAYESLERTILSENMSDGARKKLLITHVTGYKKLKREIQAAGKRTHHVPAVADAAAPPPPRPTDDASFEASQTTMDFRDMSHMAQEIILAAREIQQTLQREFAMLRRDIRRLVEEKE</sequence>
<dbReference type="RefSeq" id="WP_020877533.1">
    <property type="nucleotide sequence ID" value="NZ_ATHJ01000092.1"/>
</dbReference>
<evidence type="ECO:0000313" key="2">
    <source>
        <dbReference type="EMBL" id="EPR39120.1"/>
    </source>
</evidence>
<dbReference type="AlphaFoldDB" id="S7TR30"/>
<evidence type="ECO:0000313" key="3">
    <source>
        <dbReference type="Proteomes" id="UP000014977"/>
    </source>
</evidence>
<organism evidence="2 3">
    <name type="scientific">Desulfococcus multivorans DSM 2059</name>
    <dbReference type="NCBI Taxonomy" id="1121405"/>
    <lineage>
        <taxon>Bacteria</taxon>
        <taxon>Pseudomonadati</taxon>
        <taxon>Thermodesulfobacteriota</taxon>
        <taxon>Desulfobacteria</taxon>
        <taxon>Desulfobacterales</taxon>
        <taxon>Desulfococcaceae</taxon>
        <taxon>Desulfococcus</taxon>
    </lineage>
</organism>
<comment type="caution">
    <text evidence="2">The sequence shown here is derived from an EMBL/GenBank/DDBJ whole genome shotgun (WGS) entry which is preliminary data.</text>
</comment>
<feature type="compositionally biased region" description="Basic and acidic residues" evidence="1">
    <location>
        <begin position="1"/>
        <end position="11"/>
    </location>
</feature>
<keyword evidence="3" id="KW-1185">Reference proteome</keyword>
<dbReference type="Proteomes" id="UP000014977">
    <property type="component" value="Unassembled WGS sequence"/>
</dbReference>
<dbReference type="OrthoDB" id="5416106at2"/>
<dbReference type="EMBL" id="ATHJ01000092">
    <property type="protein sequence ID" value="EPR39120.1"/>
    <property type="molecule type" value="Genomic_DNA"/>
</dbReference>
<feature type="region of interest" description="Disordered" evidence="1">
    <location>
        <begin position="1"/>
        <end position="68"/>
    </location>
</feature>
<feature type="compositionally biased region" description="Basic and acidic residues" evidence="1">
    <location>
        <begin position="40"/>
        <end position="64"/>
    </location>
</feature>
<accession>S7TR30</accession>
<reference evidence="2 3" key="1">
    <citation type="journal article" date="2013" name="Genome Announc.">
        <title>Draft genome sequences for three mercury-methylating, sulfate-reducing bacteria.</title>
        <authorList>
            <person name="Brown S.D."/>
            <person name="Hurt R.A.Jr."/>
            <person name="Gilmour C.C."/>
            <person name="Elias D.A."/>
        </authorList>
    </citation>
    <scope>NUCLEOTIDE SEQUENCE [LARGE SCALE GENOMIC DNA]</scope>
    <source>
        <strain evidence="2 3">DSM 2059</strain>
    </source>
</reference>
<protein>
    <submittedName>
        <fullName evidence="2">Uncharacterized protein</fullName>
    </submittedName>
</protein>
<proteinExistence type="predicted"/>
<dbReference type="STRING" id="897.B2D07_10985"/>
<gene>
    <name evidence="2" type="ORF">dsmv_2776</name>
</gene>
<dbReference type="eggNOG" id="ENOG5032ZKU">
    <property type="taxonomic scope" value="Bacteria"/>
</dbReference>
<evidence type="ECO:0000256" key="1">
    <source>
        <dbReference type="SAM" id="MobiDB-lite"/>
    </source>
</evidence>
<name>S7TR30_DESML</name>